<accession>A0A834U4I4</accession>
<sequence>MPAKTIKPVKEKDEIRWNRKTSSSTRSSSSSSSSSDDREYEVRDASDRFRSSLRGSGRFELIENEVTGRNCSPQNLLNEIRSRSKYLVIHPDSWFEFYPSSLSLIII</sequence>
<gene>
    <name evidence="2" type="ORF">G2W53_013467</name>
</gene>
<feature type="compositionally biased region" description="Basic and acidic residues" evidence="1">
    <location>
        <begin position="35"/>
        <end position="46"/>
    </location>
</feature>
<keyword evidence="2" id="KW-0407">Ion channel</keyword>
<name>A0A834U4I4_9FABA</name>
<proteinExistence type="predicted"/>
<keyword evidence="2" id="KW-0813">Transport</keyword>
<dbReference type="Proteomes" id="UP000634136">
    <property type="component" value="Unassembled WGS sequence"/>
</dbReference>
<feature type="compositionally biased region" description="Low complexity" evidence="1">
    <location>
        <begin position="21"/>
        <end position="34"/>
    </location>
</feature>
<organism evidence="2 3">
    <name type="scientific">Senna tora</name>
    <dbReference type="NCBI Taxonomy" id="362788"/>
    <lineage>
        <taxon>Eukaryota</taxon>
        <taxon>Viridiplantae</taxon>
        <taxon>Streptophyta</taxon>
        <taxon>Embryophyta</taxon>
        <taxon>Tracheophyta</taxon>
        <taxon>Spermatophyta</taxon>
        <taxon>Magnoliopsida</taxon>
        <taxon>eudicotyledons</taxon>
        <taxon>Gunneridae</taxon>
        <taxon>Pentapetalae</taxon>
        <taxon>rosids</taxon>
        <taxon>fabids</taxon>
        <taxon>Fabales</taxon>
        <taxon>Fabaceae</taxon>
        <taxon>Caesalpinioideae</taxon>
        <taxon>Cassia clade</taxon>
        <taxon>Senna</taxon>
    </lineage>
</organism>
<evidence type="ECO:0000313" key="2">
    <source>
        <dbReference type="EMBL" id="KAF7831134.1"/>
    </source>
</evidence>
<feature type="region of interest" description="Disordered" evidence="1">
    <location>
        <begin position="1"/>
        <end position="46"/>
    </location>
</feature>
<feature type="compositionally biased region" description="Basic and acidic residues" evidence="1">
    <location>
        <begin position="8"/>
        <end position="17"/>
    </location>
</feature>
<evidence type="ECO:0000256" key="1">
    <source>
        <dbReference type="SAM" id="MobiDB-lite"/>
    </source>
</evidence>
<reference evidence="2" key="1">
    <citation type="submission" date="2020-09" db="EMBL/GenBank/DDBJ databases">
        <title>Genome-Enabled Discovery of Anthraquinone Biosynthesis in Senna tora.</title>
        <authorList>
            <person name="Kang S.-H."/>
            <person name="Pandey R.P."/>
            <person name="Lee C.-M."/>
            <person name="Sim J.-S."/>
            <person name="Jeong J.-T."/>
            <person name="Choi B.-S."/>
            <person name="Jung M."/>
            <person name="Ginzburg D."/>
            <person name="Zhao K."/>
            <person name="Won S.Y."/>
            <person name="Oh T.-J."/>
            <person name="Yu Y."/>
            <person name="Kim N.-H."/>
            <person name="Lee O.R."/>
            <person name="Lee T.-H."/>
            <person name="Bashyal P."/>
            <person name="Kim T.-S."/>
            <person name="Lee W.-H."/>
            <person name="Kawkins C."/>
            <person name="Kim C.-K."/>
            <person name="Kim J.S."/>
            <person name="Ahn B.O."/>
            <person name="Rhee S.Y."/>
            <person name="Sohng J.K."/>
        </authorList>
    </citation>
    <scope>NUCLEOTIDE SEQUENCE</scope>
    <source>
        <tissue evidence="2">Leaf</tissue>
    </source>
</reference>
<protein>
    <submittedName>
        <fullName evidence="2">Potassium channel SKOR-like</fullName>
    </submittedName>
</protein>
<comment type="caution">
    <text evidence="2">The sequence shown here is derived from an EMBL/GenBank/DDBJ whole genome shotgun (WGS) entry which is preliminary data.</text>
</comment>
<dbReference type="EMBL" id="JAAIUW010000005">
    <property type="protein sequence ID" value="KAF7831134.1"/>
    <property type="molecule type" value="Genomic_DNA"/>
</dbReference>
<dbReference type="GO" id="GO:0034220">
    <property type="term" value="P:monoatomic ion transmembrane transport"/>
    <property type="evidence" value="ECO:0007669"/>
    <property type="project" value="UniProtKB-KW"/>
</dbReference>
<keyword evidence="2" id="KW-0406">Ion transport</keyword>
<evidence type="ECO:0000313" key="3">
    <source>
        <dbReference type="Proteomes" id="UP000634136"/>
    </source>
</evidence>
<dbReference type="AlphaFoldDB" id="A0A834U4I4"/>
<keyword evidence="3" id="KW-1185">Reference proteome</keyword>